<gene>
    <name evidence="2" type="ORF">M422DRAFT_180006</name>
</gene>
<dbReference type="HOGENOM" id="CLU_018688_3_0_1"/>
<sequence>KDADTRVWRSYESVSKNYDEEFLEQHNTSLDSLFIFTGLFSAVNSVFIVQAQSSLSPNPIDKTNGLLMIVAHVMNTTVFPGQPFSLTPQSGPETSIVWATPGFGYASLSTSLLTAFGQ</sequence>
<dbReference type="OrthoDB" id="3221808at2759"/>
<organism evidence="2 3">
    <name type="scientific">Sphaerobolus stellatus (strain SS14)</name>
    <dbReference type="NCBI Taxonomy" id="990650"/>
    <lineage>
        <taxon>Eukaryota</taxon>
        <taxon>Fungi</taxon>
        <taxon>Dikarya</taxon>
        <taxon>Basidiomycota</taxon>
        <taxon>Agaricomycotina</taxon>
        <taxon>Agaricomycetes</taxon>
        <taxon>Phallomycetidae</taxon>
        <taxon>Geastrales</taxon>
        <taxon>Sphaerobolaceae</taxon>
        <taxon>Sphaerobolus</taxon>
    </lineage>
</organism>
<dbReference type="Proteomes" id="UP000054279">
    <property type="component" value="Unassembled WGS sequence"/>
</dbReference>
<dbReference type="InterPro" id="IPR045338">
    <property type="entry name" value="DUF6535"/>
</dbReference>
<evidence type="ECO:0000313" key="3">
    <source>
        <dbReference type="Proteomes" id="UP000054279"/>
    </source>
</evidence>
<accession>A0A0C9UM91</accession>
<protein>
    <recommendedName>
        <fullName evidence="1">DUF6535 domain-containing protein</fullName>
    </recommendedName>
</protein>
<keyword evidence="3" id="KW-1185">Reference proteome</keyword>
<proteinExistence type="predicted"/>
<dbReference type="AlphaFoldDB" id="A0A0C9UM91"/>
<dbReference type="EMBL" id="KN837183">
    <property type="protein sequence ID" value="KIJ35934.1"/>
    <property type="molecule type" value="Genomic_DNA"/>
</dbReference>
<feature type="domain" description="DUF6535" evidence="1">
    <location>
        <begin position="8"/>
        <end position="116"/>
    </location>
</feature>
<dbReference type="Pfam" id="PF20153">
    <property type="entry name" value="DUF6535"/>
    <property type="match status" value="1"/>
</dbReference>
<evidence type="ECO:0000259" key="1">
    <source>
        <dbReference type="Pfam" id="PF20153"/>
    </source>
</evidence>
<name>A0A0C9UM91_SPHS4</name>
<evidence type="ECO:0000313" key="2">
    <source>
        <dbReference type="EMBL" id="KIJ35934.1"/>
    </source>
</evidence>
<reference evidence="2 3" key="1">
    <citation type="submission" date="2014-06" db="EMBL/GenBank/DDBJ databases">
        <title>Evolutionary Origins and Diversification of the Mycorrhizal Mutualists.</title>
        <authorList>
            <consortium name="DOE Joint Genome Institute"/>
            <consortium name="Mycorrhizal Genomics Consortium"/>
            <person name="Kohler A."/>
            <person name="Kuo A."/>
            <person name="Nagy L.G."/>
            <person name="Floudas D."/>
            <person name="Copeland A."/>
            <person name="Barry K.W."/>
            <person name="Cichocki N."/>
            <person name="Veneault-Fourrey C."/>
            <person name="LaButti K."/>
            <person name="Lindquist E.A."/>
            <person name="Lipzen A."/>
            <person name="Lundell T."/>
            <person name="Morin E."/>
            <person name="Murat C."/>
            <person name="Riley R."/>
            <person name="Ohm R."/>
            <person name="Sun H."/>
            <person name="Tunlid A."/>
            <person name="Henrissat B."/>
            <person name="Grigoriev I.V."/>
            <person name="Hibbett D.S."/>
            <person name="Martin F."/>
        </authorList>
    </citation>
    <scope>NUCLEOTIDE SEQUENCE [LARGE SCALE GENOMIC DNA]</scope>
    <source>
        <strain evidence="2 3">SS14</strain>
    </source>
</reference>
<feature type="non-terminal residue" evidence="2">
    <location>
        <position position="1"/>
    </location>
</feature>